<dbReference type="PANTHER" id="PTHR10582">
    <property type="entry name" value="TRANSIENT RECEPTOR POTENTIAL ION CHANNEL PROTEIN"/>
    <property type="match status" value="1"/>
</dbReference>
<feature type="transmembrane region" description="Helical" evidence="12">
    <location>
        <begin position="434"/>
        <end position="453"/>
    </location>
</feature>
<feature type="transmembrane region" description="Helical" evidence="12">
    <location>
        <begin position="544"/>
        <end position="565"/>
    </location>
</feature>
<dbReference type="Proteomes" id="UP001634394">
    <property type="component" value="Unassembled WGS sequence"/>
</dbReference>
<comment type="caution">
    <text evidence="13">The sequence shown here is derived from an EMBL/GenBank/DDBJ whole genome shotgun (WGS) entry which is preliminary data.</text>
</comment>
<evidence type="ECO:0000256" key="3">
    <source>
        <dbReference type="ARBA" id="ARBA00022475"/>
    </source>
</evidence>
<dbReference type="InterPro" id="IPR036770">
    <property type="entry name" value="Ankyrin_rpt-contain_sf"/>
</dbReference>
<reference evidence="13 14" key="1">
    <citation type="submission" date="2024-11" db="EMBL/GenBank/DDBJ databases">
        <title>Chromosome-level genome assembly of the freshwater bivalve Anodonta woodiana.</title>
        <authorList>
            <person name="Chen X."/>
        </authorList>
    </citation>
    <scope>NUCLEOTIDE SEQUENCE [LARGE SCALE GENOMIC DNA]</scope>
    <source>
        <strain evidence="13">MN2024</strain>
        <tissue evidence="13">Gills</tissue>
    </source>
</reference>
<keyword evidence="4" id="KW-0109">Calcium transport</keyword>
<evidence type="ECO:0000256" key="9">
    <source>
        <dbReference type="ARBA" id="ARBA00023303"/>
    </source>
</evidence>
<evidence type="ECO:0000256" key="6">
    <source>
        <dbReference type="ARBA" id="ARBA00022737"/>
    </source>
</evidence>
<keyword evidence="12" id="KW-0472">Membrane</keyword>
<keyword evidence="9" id="KW-0407">Ion channel</keyword>
<evidence type="ECO:0008006" key="15">
    <source>
        <dbReference type="Google" id="ProtNLM"/>
    </source>
</evidence>
<evidence type="ECO:0000256" key="1">
    <source>
        <dbReference type="ARBA" id="ARBA00004651"/>
    </source>
</evidence>
<keyword evidence="3" id="KW-1003">Cell membrane</keyword>
<keyword evidence="14" id="KW-1185">Reference proteome</keyword>
<feature type="repeat" description="ANK" evidence="10">
    <location>
        <begin position="115"/>
        <end position="147"/>
    </location>
</feature>
<keyword evidence="8" id="KW-0406">Ion transport</keyword>
<protein>
    <recommendedName>
        <fullName evidence="15">Ion transport domain-containing protein</fullName>
    </recommendedName>
</protein>
<dbReference type="SUPFAM" id="SSF48403">
    <property type="entry name" value="Ankyrin repeat"/>
    <property type="match status" value="1"/>
</dbReference>
<dbReference type="PROSITE" id="PS50088">
    <property type="entry name" value="ANK_REPEAT"/>
    <property type="match status" value="1"/>
</dbReference>
<dbReference type="EMBL" id="JBJQND010000007">
    <property type="protein sequence ID" value="KAL3870606.1"/>
    <property type="molecule type" value="Genomic_DNA"/>
</dbReference>
<feature type="transmembrane region" description="Helical" evidence="12">
    <location>
        <begin position="376"/>
        <end position="397"/>
    </location>
</feature>
<dbReference type="SMART" id="SM00248">
    <property type="entry name" value="ANK"/>
    <property type="match status" value="4"/>
</dbReference>
<evidence type="ECO:0000313" key="13">
    <source>
        <dbReference type="EMBL" id="KAL3870606.1"/>
    </source>
</evidence>
<keyword evidence="6" id="KW-0677">Repeat</keyword>
<keyword evidence="2" id="KW-0813">Transport</keyword>
<feature type="compositionally biased region" description="Low complexity" evidence="11">
    <location>
        <begin position="790"/>
        <end position="814"/>
    </location>
</feature>
<dbReference type="InterPro" id="IPR002110">
    <property type="entry name" value="Ankyrin_rpt"/>
</dbReference>
<gene>
    <name evidence="13" type="ORF">ACJMK2_038655</name>
</gene>
<evidence type="ECO:0000256" key="12">
    <source>
        <dbReference type="SAM" id="Phobius"/>
    </source>
</evidence>
<comment type="subcellular location">
    <subcellularLocation>
        <location evidence="1">Cell membrane</location>
        <topology evidence="1">Multi-pass membrane protein</topology>
    </subcellularLocation>
</comment>
<proteinExistence type="predicted"/>
<evidence type="ECO:0000313" key="14">
    <source>
        <dbReference type="Proteomes" id="UP001634394"/>
    </source>
</evidence>
<keyword evidence="10" id="KW-0040">ANK repeat</keyword>
<evidence type="ECO:0000256" key="10">
    <source>
        <dbReference type="PROSITE-ProRule" id="PRU00023"/>
    </source>
</evidence>
<feature type="transmembrane region" description="Helical" evidence="12">
    <location>
        <begin position="474"/>
        <end position="493"/>
    </location>
</feature>
<dbReference type="GO" id="GO:0005262">
    <property type="term" value="F:calcium channel activity"/>
    <property type="evidence" value="ECO:0007669"/>
    <property type="project" value="UniProtKB-KW"/>
</dbReference>
<dbReference type="PANTHER" id="PTHR10582:SF2">
    <property type="entry name" value="INACTIVE"/>
    <property type="match status" value="1"/>
</dbReference>
<accession>A0ABD3W9M6</accession>
<evidence type="ECO:0000256" key="8">
    <source>
        <dbReference type="ARBA" id="ARBA00023065"/>
    </source>
</evidence>
<sequence length="844" mass="97259">MEVANTRQWYTDSQTVEDNNDIYALVRAIATSNREDVNMTRFQSISKIVYDINMNHESKRLVLKGNPMVYYQTPLHMACSMFCLEKPTEKKVVELLVAEFPDMILSNREESHMYRGQTPVHMAICRGNVWLVDTMLNALSTPDFRDKKVTCLEQRATGLKFKNTVMCAEIPLSIAALTCNKELFENLLQHGAKVDGVNSQSDSIYHCFIMYAYLYPEKLPNILDMMKYIHEESKVDEKSKRKLMLMDRMGRESTLQMAARYGQHKIFAYILENAYCYLCNKDGLFDIKMYDVTDIDPNLARALRRENSEFSVASPEYYQSGKGPTKTKADMDNERTISKTSIFDIMFDLNYTTAFEFIQQAPIHRLIIKKWTYYRLMFYPFWIFHVLFMILLTVSAVERARLVREREAMIIEKSNTTTNTTMKNIWGLNEKLDSLFLTTFAIISLIVAFLYLAQEAMRIINRRMPFNITQFLNPYANGVFRSTLVLFALSLIGDFGATWSPSYEDYLILVAIIIGWLWCLFFIRAIRRLSFFTSLIQRILISDIARFAVIVILEILAFNTAYFMLLQGPPAKTEPAFNSWWKTTIKTGLSMLGIYEIPVFDSKHPVIICIVYVLMLVLTTVLMLNALIAVMSNTCTELLSNFQEVKEMHLRLQQLSVILFFESMLPSKIAEKLVSKVAKRDKLFCFDLRTDSECTLTRYVVQIDSIRDAENVTYQEIREEGLGFFSNFHRIFGSRIKSQPTFSYMFGNRDGMTLFSKNFYRSISNGNGQIHESENISGCAKSSTSLTEQSSETIASRMTSTSSFSSTESNSMTTLQFPQEERQAIQMQKVSFDLSSGKTTTALK</sequence>
<organism evidence="13 14">
    <name type="scientific">Sinanodonta woodiana</name>
    <name type="common">Chinese pond mussel</name>
    <name type="synonym">Anodonta woodiana</name>
    <dbReference type="NCBI Taxonomy" id="1069815"/>
    <lineage>
        <taxon>Eukaryota</taxon>
        <taxon>Metazoa</taxon>
        <taxon>Spiralia</taxon>
        <taxon>Lophotrochozoa</taxon>
        <taxon>Mollusca</taxon>
        <taxon>Bivalvia</taxon>
        <taxon>Autobranchia</taxon>
        <taxon>Heteroconchia</taxon>
        <taxon>Palaeoheterodonta</taxon>
        <taxon>Unionida</taxon>
        <taxon>Unionoidea</taxon>
        <taxon>Unionidae</taxon>
        <taxon>Unioninae</taxon>
        <taxon>Sinanodonta</taxon>
    </lineage>
</organism>
<evidence type="ECO:0000256" key="7">
    <source>
        <dbReference type="ARBA" id="ARBA00022837"/>
    </source>
</evidence>
<keyword evidence="12" id="KW-0812">Transmembrane</keyword>
<feature type="region of interest" description="Disordered" evidence="11">
    <location>
        <begin position="790"/>
        <end position="815"/>
    </location>
</feature>
<evidence type="ECO:0000256" key="4">
    <source>
        <dbReference type="ARBA" id="ARBA00022568"/>
    </source>
</evidence>
<dbReference type="InterPro" id="IPR024862">
    <property type="entry name" value="TRPV"/>
</dbReference>
<feature type="transmembrane region" description="Helical" evidence="12">
    <location>
        <begin position="505"/>
        <end position="523"/>
    </location>
</feature>
<evidence type="ECO:0000256" key="5">
    <source>
        <dbReference type="ARBA" id="ARBA00022673"/>
    </source>
</evidence>
<keyword evidence="5" id="KW-0107">Calcium channel</keyword>
<keyword evidence="12" id="KW-1133">Transmembrane helix</keyword>
<dbReference type="Gene3D" id="1.25.40.20">
    <property type="entry name" value="Ankyrin repeat-containing domain"/>
    <property type="match status" value="1"/>
</dbReference>
<evidence type="ECO:0000256" key="2">
    <source>
        <dbReference type="ARBA" id="ARBA00022448"/>
    </source>
</evidence>
<name>A0ABD3W9M6_SINWO</name>
<keyword evidence="7" id="KW-0106">Calcium</keyword>
<dbReference type="AlphaFoldDB" id="A0ABD3W9M6"/>
<dbReference type="GO" id="GO:0005886">
    <property type="term" value="C:plasma membrane"/>
    <property type="evidence" value="ECO:0007669"/>
    <property type="project" value="UniProtKB-SubCell"/>
</dbReference>
<evidence type="ECO:0000256" key="11">
    <source>
        <dbReference type="SAM" id="MobiDB-lite"/>
    </source>
</evidence>
<feature type="transmembrane region" description="Helical" evidence="12">
    <location>
        <begin position="605"/>
        <end position="630"/>
    </location>
</feature>